<sequence>MPKRRNIAHICPDGKSICRDSATCCPIGAGIYGCCPMKDAVCCDDHTHCCPPATKCDMNEISVLEKNKEMEHLTEEVRISKSKQLLKIYSGRNNSCSKTSHTCCVEEEKSCVGEENTFFISKFWTRTFIP</sequence>
<dbReference type="InterPro" id="IPR000118">
    <property type="entry name" value="Granulin"/>
</dbReference>
<dbReference type="Proteomes" id="UP000024404">
    <property type="component" value="Unassembled WGS sequence"/>
</dbReference>
<dbReference type="InterPro" id="IPR037277">
    <property type="entry name" value="Granulin_sf"/>
</dbReference>
<evidence type="ECO:0000259" key="5">
    <source>
        <dbReference type="PROSITE" id="PS00799"/>
    </source>
</evidence>
<dbReference type="Pfam" id="PF00396">
    <property type="entry name" value="Granulin"/>
    <property type="match status" value="1"/>
</dbReference>
<keyword evidence="4" id="KW-1015">Disulfide bond</keyword>
<evidence type="ECO:0000256" key="4">
    <source>
        <dbReference type="ARBA" id="ARBA00023157"/>
    </source>
</evidence>
<accession>A0A8R1TYR2</accession>
<dbReference type="AlphaFoldDB" id="A0A8R1TYR2"/>
<dbReference type="Gene3D" id="2.10.25.160">
    <property type="entry name" value="Granulin"/>
    <property type="match status" value="1"/>
</dbReference>
<dbReference type="SUPFAM" id="SSF57277">
    <property type="entry name" value="Granulin repeat"/>
    <property type="match status" value="1"/>
</dbReference>
<comment type="similarity">
    <text evidence="2">Belongs to the granulin family.</text>
</comment>
<evidence type="ECO:0000313" key="7">
    <source>
        <dbReference type="Proteomes" id="UP000024404"/>
    </source>
</evidence>
<reference evidence="7" key="1">
    <citation type="submission" date="2013-10" db="EMBL/GenBank/DDBJ databases">
        <title>Genome sequencing of Onchocerca volvulus.</title>
        <authorList>
            <person name="Cotton J."/>
            <person name="Tsai J."/>
            <person name="Stanley E."/>
            <person name="Tracey A."/>
            <person name="Holroyd N."/>
            <person name="Lustigman S."/>
            <person name="Berriman M."/>
        </authorList>
    </citation>
    <scope>NUCLEOTIDE SEQUENCE</scope>
</reference>
<evidence type="ECO:0000256" key="2">
    <source>
        <dbReference type="ARBA" id="ARBA00010093"/>
    </source>
</evidence>
<dbReference type="OMA" id="AGIYGCC"/>
<proteinExistence type="inferred from homology"/>
<dbReference type="InterPro" id="IPR039036">
    <property type="entry name" value="Granulin_fam"/>
</dbReference>
<feature type="domain" description="Granulins" evidence="5">
    <location>
        <begin position="43"/>
        <end position="56"/>
    </location>
</feature>
<dbReference type="PANTHER" id="PTHR12274:SF3">
    <property type="entry name" value="PROGRANULIN"/>
    <property type="match status" value="1"/>
</dbReference>
<dbReference type="EnsemblMetazoa" id="OVOC725.1">
    <property type="protein sequence ID" value="OVOC725.1"/>
    <property type="gene ID" value="WBGene00237534"/>
</dbReference>
<name>A0A8R1TYR2_ONCVO</name>
<dbReference type="SMART" id="SM00277">
    <property type="entry name" value="GRAN"/>
    <property type="match status" value="1"/>
</dbReference>
<dbReference type="PROSITE" id="PS51257">
    <property type="entry name" value="PROKAR_LIPOPROTEIN"/>
    <property type="match status" value="1"/>
</dbReference>
<dbReference type="PROSITE" id="PS00799">
    <property type="entry name" value="GRANULINS"/>
    <property type="match status" value="1"/>
</dbReference>
<evidence type="ECO:0000256" key="3">
    <source>
        <dbReference type="ARBA" id="ARBA00022525"/>
    </source>
</evidence>
<evidence type="ECO:0000313" key="6">
    <source>
        <dbReference type="EnsemblMetazoa" id="OVOC725.1"/>
    </source>
</evidence>
<evidence type="ECO:0000256" key="1">
    <source>
        <dbReference type="ARBA" id="ARBA00004613"/>
    </source>
</evidence>
<keyword evidence="7" id="KW-1185">Reference proteome</keyword>
<dbReference type="GO" id="GO:0005576">
    <property type="term" value="C:extracellular region"/>
    <property type="evidence" value="ECO:0007669"/>
    <property type="project" value="UniProtKB-SubCell"/>
</dbReference>
<dbReference type="PANTHER" id="PTHR12274">
    <property type="entry name" value="GRANULIN"/>
    <property type="match status" value="1"/>
</dbReference>
<organism evidence="6 7">
    <name type="scientific">Onchocerca volvulus</name>
    <dbReference type="NCBI Taxonomy" id="6282"/>
    <lineage>
        <taxon>Eukaryota</taxon>
        <taxon>Metazoa</taxon>
        <taxon>Ecdysozoa</taxon>
        <taxon>Nematoda</taxon>
        <taxon>Chromadorea</taxon>
        <taxon>Rhabditida</taxon>
        <taxon>Spirurina</taxon>
        <taxon>Spiruromorpha</taxon>
        <taxon>Filarioidea</taxon>
        <taxon>Onchocercidae</taxon>
        <taxon>Onchocerca</taxon>
    </lineage>
</organism>
<dbReference type="EMBL" id="CMVM020000020">
    <property type="status" value="NOT_ANNOTATED_CDS"/>
    <property type="molecule type" value="Genomic_DNA"/>
</dbReference>
<reference evidence="6" key="2">
    <citation type="submission" date="2022-06" db="UniProtKB">
        <authorList>
            <consortium name="EnsemblMetazoa"/>
        </authorList>
    </citation>
    <scope>IDENTIFICATION</scope>
</reference>
<protein>
    <submittedName>
        <fullName evidence="6">GRANULINS domain-containing protein</fullName>
    </submittedName>
</protein>
<keyword evidence="3" id="KW-0964">Secreted</keyword>
<comment type="subcellular location">
    <subcellularLocation>
        <location evidence="1">Secreted</location>
    </subcellularLocation>
</comment>